<dbReference type="SFLD" id="SFLDG01084">
    <property type="entry name" value="Uncharacterised_Radical_SAM_Su"/>
    <property type="match status" value="1"/>
</dbReference>
<dbReference type="InterPro" id="IPR006638">
    <property type="entry name" value="Elp3/MiaA/NifB-like_rSAM"/>
</dbReference>
<protein>
    <submittedName>
        <fullName evidence="5">Radical SAM protein</fullName>
    </submittedName>
</protein>
<dbReference type="SUPFAM" id="SSF102114">
    <property type="entry name" value="Radical SAM enzymes"/>
    <property type="match status" value="1"/>
</dbReference>
<dbReference type="GO" id="GO:0003824">
    <property type="term" value="F:catalytic activity"/>
    <property type="evidence" value="ECO:0007669"/>
    <property type="project" value="InterPro"/>
</dbReference>
<dbReference type="EMBL" id="PEXV01000148">
    <property type="protein sequence ID" value="PIS41148.1"/>
    <property type="molecule type" value="Genomic_DNA"/>
</dbReference>
<feature type="domain" description="Elp3/MiaA/NifB-like radical SAM core" evidence="4">
    <location>
        <begin position="25"/>
        <end position="256"/>
    </location>
</feature>
<organism evidence="5 6">
    <name type="scientific">Candidatus Kerfeldbacteria bacterium CG08_land_8_20_14_0_20_42_7</name>
    <dbReference type="NCBI Taxonomy" id="2014245"/>
    <lineage>
        <taxon>Bacteria</taxon>
        <taxon>Candidatus Kerfeldiibacteriota</taxon>
    </lineage>
</organism>
<accession>A0A2H0YRN1</accession>
<evidence type="ECO:0000256" key="1">
    <source>
        <dbReference type="ARBA" id="ARBA00022723"/>
    </source>
</evidence>
<dbReference type="InterPro" id="IPR040086">
    <property type="entry name" value="MJ0683-like"/>
</dbReference>
<dbReference type="InterPro" id="IPR007197">
    <property type="entry name" value="rSAM"/>
</dbReference>
<dbReference type="PANTHER" id="PTHR43432:SF6">
    <property type="entry name" value="RADICAL SAM CORE DOMAIN-CONTAINING PROTEIN"/>
    <property type="match status" value="1"/>
</dbReference>
<dbReference type="GO" id="GO:0046872">
    <property type="term" value="F:metal ion binding"/>
    <property type="evidence" value="ECO:0007669"/>
    <property type="project" value="UniProtKB-KW"/>
</dbReference>
<dbReference type="PANTHER" id="PTHR43432">
    <property type="entry name" value="SLR0285 PROTEIN"/>
    <property type="match status" value="1"/>
</dbReference>
<evidence type="ECO:0000259" key="4">
    <source>
        <dbReference type="SMART" id="SM00729"/>
    </source>
</evidence>
<evidence type="ECO:0000256" key="3">
    <source>
        <dbReference type="ARBA" id="ARBA00023014"/>
    </source>
</evidence>
<evidence type="ECO:0000313" key="5">
    <source>
        <dbReference type="EMBL" id="PIS41148.1"/>
    </source>
</evidence>
<dbReference type="Proteomes" id="UP000228711">
    <property type="component" value="Unassembled WGS sequence"/>
</dbReference>
<sequence length="273" mass="31354">MKGGPMNIREIQCKSLLTSSNLPKVDYCINPYIGCLHGCVYCYARFMKRFTKHSEPWGRFLDVKVNAPDVLERELRRNPRKGTVLLGSVTDAYQPIERKYRLTRKILGLLLRSDFPISVLTKSALVTRDIDLFRQFRECEVGLTITTFDQDVAHDFEPCSSRPDERLAALQKLHSAGIRTYVFVGPIFPELTEIDRIVSRVADSVDYIMAESLNLKAGNRAKMLEIISRKHPKLFDVYQKGFGKQYWNDVEQQFRESCKRHGVAIGGFFIHGT</sequence>
<reference evidence="6" key="1">
    <citation type="submission" date="2017-09" db="EMBL/GenBank/DDBJ databases">
        <title>Depth-based differentiation of microbial function through sediment-hosted aquifers and enrichment of novel symbionts in the deep terrestrial subsurface.</title>
        <authorList>
            <person name="Probst A.J."/>
            <person name="Ladd B."/>
            <person name="Jarett J.K."/>
            <person name="Geller-Mcgrath D.E."/>
            <person name="Sieber C.M.K."/>
            <person name="Emerson J.B."/>
            <person name="Anantharaman K."/>
            <person name="Thomas B.C."/>
            <person name="Malmstrom R."/>
            <person name="Stieglmeier M."/>
            <person name="Klingl A."/>
            <person name="Woyke T."/>
            <person name="Ryan C.M."/>
            <person name="Banfield J.F."/>
        </authorList>
    </citation>
    <scope>NUCLEOTIDE SEQUENCE [LARGE SCALE GENOMIC DNA]</scope>
</reference>
<keyword evidence="1" id="KW-0479">Metal-binding</keyword>
<dbReference type="Pfam" id="PF04055">
    <property type="entry name" value="Radical_SAM"/>
    <property type="match status" value="1"/>
</dbReference>
<dbReference type="SFLD" id="SFLDS00029">
    <property type="entry name" value="Radical_SAM"/>
    <property type="match status" value="1"/>
</dbReference>
<dbReference type="AlphaFoldDB" id="A0A2H0YRN1"/>
<dbReference type="GO" id="GO:0051536">
    <property type="term" value="F:iron-sulfur cluster binding"/>
    <property type="evidence" value="ECO:0007669"/>
    <property type="project" value="UniProtKB-KW"/>
</dbReference>
<dbReference type="CDD" id="cd01335">
    <property type="entry name" value="Radical_SAM"/>
    <property type="match status" value="1"/>
</dbReference>
<keyword evidence="2" id="KW-0408">Iron</keyword>
<dbReference type="Gene3D" id="3.80.30.30">
    <property type="match status" value="1"/>
</dbReference>
<keyword evidence="3" id="KW-0411">Iron-sulfur</keyword>
<proteinExistence type="predicted"/>
<dbReference type="SMART" id="SM00729">
    <property type="entry name" value="Elp3"/>
    <property type="match status" value="1"/>
</dbReference>
<gene>
    <name evidence="5" type="ORF">COT25_04660</name>
</gene>
<name>A0A2H0YRN1_9BACT</name>
<evidence type="ECO:0000313" key="6">
    <source>
        <dbReference type="Proteomes" id="UP000228711"/>
    </source>
</evidence>
<comment type="caution">
    <text evidence="5">The sequence shown here is derived from an EMBL/GenBank/DDBJ whole genome shotgun (WGS) entry which is preliminary data.</text>
</comment>
<dbReference type="InterPro" id="IPR058240">
    <property type="entry name" value="rSAM_sf"/>
</dbReference>
<evidence type="ECO:0000256" key="2">
    <source>
        <dbReference type="ARBA" id="ARBA00023004"/>
    </source>
</evidence>